<proteinExistence type="predicted"/>
<dbReference type="PANTHER" id="PTHR42850">
    <property type="entry name" value="METALLOPHOSPHOESTERASE"/>
    <property type="match status" value="1"/>
</dbReference>
<dbReference type="InterPro" id="IPR029052">
    <property type="entry name" value="Metallo-depent_PP-like"/>
</dbReference>
<dbReference type="InterPro" id="IPR050126">
    <property type="entry name" value="Ap4A_hydrolase"/>
</dbReference>
<keyword evidence="1" id="KW-0472">Membrane</keyword>
<dbReference type="Gene3D" id="3.60.21.10">
    <property type="match status" value="1"/>
</dbReference>
<dbReference type="GO" id="GO:0005737">
    <property type="term" value="C:cytoplasm"/>
    <property type="evidence" value="ECO:0007669"/>
    <property type="project" value="TreeGrafter"/>
</dbReference>
<name>A0AAV8UMM1_9RHOD</name>
<dbReference type="EMBL" id="JAMWBK010000006">
    <property type="protein sequence ID" value="KAJ8903805.1"/>
    <property type="molecule type" value="Genomic_DNA"/>
</dbReference>
<keyword evidence="1" id="KW-1133">Transmembrane helix</keyword>
<evidence type="ECO:0000259" key="2">
    <source>
        <dbReference type="Pfam" id="PF00149"/>
    </source>
</evidence>
<dbReference type="PANTHER" id="PTHR42850:SF4">
    <property type="entry name" value="ZINC-DEPENDENT ENDOPOLYPHOSPHATASE"/>
    <property type="match status" value="1"/>
</dbReference>
<dbReference type="AlphaFoldDB" id="A0AAV8UMM1"/>
<dbReference type="Proteomes" id="UP001157974">
    <property type="component" value="Unassembled WGS sequence"/>
</dbReference>
<feature type="domain" description="Calcineurin-like phosphoesterase" evidence="2">
    <location>
        <begin position="50"/>
        <end position="226"/>
    </location>
</feature>
<dbReference type="InterPro" id="IPR004843">
    <property type="entry name" value="Calcineurin-like_PHP"/>
</dbReference>
<evidence type="ECO:0000313" key="3">
    <source>
        <dbReference type="EMBL" id="KAJ8903805.1"/>
    </source>
</evidence>
<accession>A0AAV8UMM1</accession>
<feature type="transmembrane region" description="Helical" evidence="1">
    <location>
        <begin position="6"/>
        <end position="25"/>
    </location>
</feature>
<gene>
    <name evidence="3" type="ORF">NDN08_000338</name>
</gene>
<reference evidence="3 4" key="1">
    <citation type="journal article" date="2023" name="Nat. Commun.">
        <title>Origin of minicircular mitochondrial genomes in red algae.</title>
        <authorList>
            <person name="Lee Y."/>
            <person name="Cho C.H."/>
            <person name="Lee Y.M."/>
            <person name="Park S.I."/>
            <person name="Yang J.H."/>
            <person name="West J.A."/>
            <person name="Bhattacharya D."/>
            <person name="Yoon H.S."/>
        </authorList>
    </citation>
    <scope>NUCLEOTIDE SEQUENCE [LARGE SCALE GENOMIC DNA]</scope>
    <source>
        <strain evidence="3 4">CCMP1338</strain>
        <tissue evidence="3">Whole cell</tissue>
    </source>
</reference>
<dbReference type="GO" id="GO:0016791">
    <property type="term" value="F:phosphatase activity"/>
    <property type="evidence" value="ECO:0007669"/>
    <property type="project" value="TreeGrafter"/>
</dbReference>
<keyword evidence="1" id="KW-0812">Transmembrane</keyword>
<dbReference type="SUPFAM" id="SSF56300">
    <property type="entry name" value="Metallo-dependent phosphatases"/>
    <property type="match status" value="1"/>
</dbReference>
<protein>
    <recommendedName>
        <fullName evidence="2">Calcineurin-like phosphoesterase domain-containing protein</fullName>
    </recommendedName>
</protein>
<dbReference type="CDD" id="cd00144">
    <property type="entry name" value="MPP_PPP_family"/>
    <property type="match status" value="1"/>
</dbReference>
<sequence>MKTLRVLCFIGLPTLVGLWFSRLWLRGRPSRLKIPSSPVVRHKQLVTDKRVFVIGDIHGCIDEFKLLLKKADVDLRTTVVVLAGDVVNKGPDSIAALRYARQIGALAVRGNNEEAVLRRVRTYYSGNKELLPIERYRWITGLTDDDVRWLARLPFTISIPSMHAIVVHAGLIPNLPLEEQSAETMVSARNVVTDSDGTMRSTTSVSEGSPIGFVWPGPELVCFGHDAKRRLQRHDFSIGLDTGCVYGDRLTGIYLDDLTKVYQVKAGKVYDKPAQ</sequence>
<evidence type="ECO:0000256" key="1">
    <source>
        <dbReference type="SAM" id="Phobius"/>
    </source>
</evidence>
<evidence type="ECO:0000313" key="4">
    <source>
        <dbReference type="Proteomes" id="UP001157974"/>
    </source>
</evidence>
<organism evidence="3 4">
    <name type="scientific">Rhodosorus marinus</name>
    <dbReference type="NCBI Taxonomy" id="101924"/>
    <lineage>
        <taxon>Eukaryota</taxon>
        <taxon>Rhodophyta</taxon>
        <taxon>Stylonematophyceae</taxon>
        <taxon>Stylonematales</taxon>
        <taxon>Stylonemataceae</taxon>
        <taxon>Rhodosorus</taxon>
    </lineage>
</organism>
<dbReference type="GO" id="GO:0000298">
    <property type="term" value="F:endopolyphosphatase activity"/>
    <property type="evidence" value="ECO:0007669"/>
    <property type="project" value="TreeGrafter"/>
</dbReference>
<dbReference type="Pfam" id="PF00149">
    <property type="entry name" value="Metallophos"/>
    <property type="match status" value="1"/>
</dbReference>
<comment type="caution">
    <text evidence="3">The sequence shown here is derived from an EMBL/GenBank/DDBJ whole genome shotgun (WGS) entry which is preliminary data.</text>
</comment>
<dbReference type="GO" id="GO:0006798">
    <property type="term" value="P:polyphosphate catabolic process"/>
    <property type="evidence" value="ECO:0007669"/>
    <property type="project" value="TreeGrafter"/>
</dbReference>
<keyword evidence="4" id="KW-1185">Reference proteome</keyword>